<evidence type="ECO:0000313" key="2">
    <source>
        <dbReference type="EMBL" id="UZG51280.1"/>
    </source>
</evidence>
<proteinExistence type="predicted"/>
<feature type="domain" description="PepSY" evidence="1">
    <location>
        <begin position="34"/>
        <end position="88"/>
    </location>
</feature>
<dbReference type="KEGG" id="vrg:OKW85_01340"/>
<evidence type="ECO:0000259" key="1">
    <source>
        <dbReference type="Pfam" id="PF03413"/>
    </source>
</evidence>
<protein>
    <submittedName>
        <fullName evidence="2">PepSY domain-containing protein</fullName>
    </submittedName>
</protein>
<evidence type="ECO:0000313" key="3">
    <source>
        <dbReference type="Proteomes" id="UP001164244"/>
    </source>
</evidence>
<dbReference type="Proteomes" id="UP001164244">
    <property type="component" value="Chromosome"/>
</dbReference>
<dbReference type="AlphaFoldDB" id="A0AA46X8H1"/>
<name>A0AA46X8H1_9FIRM</name>
<reference evidence="2" key="1">
    <citation type="submission" date="2022-11" db="EMBL/GenBank/DDBJ databases">
        <title>Complete genome sequence of Veillonella rogosae KCOM 3468 isolated from human Subgingival dental plaque of Chronic peridontitis Lesion.</title>
        <authorList>
            <person name="Park S.-N."/>
            <person name="Lim Y.K."/>
            <person name="Kook J.-K."/>
        </authorList>
    </citation>
    <scope>NUCLEOTIDE SEQUENCE</scope>
    <source>
        <strain evidence="2">KCOM 3468</strain>
    </source>
</reference>
<gene>
    <name evidence="2" type="ORF">OKW85_01340</name>
</gene>
<accession>A0AA46X8H1</accession>
<dbReference type="RefSeq" id="WP_105097696.1">
    <property type="nucleotide sequence ID" value="NZ_CP110418.1"/>
</dbReference>
<organism evidence="2 3">
    <name type="scientific">Veillonella rogosae</name>
    <dbReference type="NCBI Taxonomy" id="423477"/>
    <lineage>
        <taxon>Bacteria</taxon>
        <taxon>Bacillati</taxon>
        <taxon>Bacillota</taxon>
        <taxon>Negativicutes</taxon>
        <taxon>Veillonellales</taxon>
        <taxon>Veillonellaceae</taxon>
        <taxon>Veillonella</taxon>
    </lineage>
</organism>
<sequence length="92" mass="9445">MTLDVATGNVTEGTPKAYDASMEASAIDAGTVLPPHVAINAAFAQTGNVATGINSWSVANQNGTPVYNVEFHDAQNKPVSIVLDAKTGMAVK</sequence>
<dbReference type="InterPro" id="IPR025711">
    <property type="entry name" value="PepSY"/>
</dbReference>
<dbReference type="Gene3D" id="3.10.450.40">
    <property type="match status" value="1"/>
</dbReference>
<dbReference type="EMBL" id="CP110418">
    <property type="protein sequence ID" value="UZG51280.1"/>
    <property type="molecule type" value="Genomic_DNA"/>
</dbReference>
<dbReference type="Pfam" id="PF03413">
    <property type="entry name" value="PepSY"/>
    <property type="match status" value="1"/>
</dbReference>